<dbReference type="InterPro" id="IPR013325">
    <property type="entry name" value="RNA_pol_sigma_r2"/>
</dbReference>
<dbReference type="Pfam" id="PF04545">
    <property type="entry name" value="Sigma70_r4"/>
    <property type="match status" value="1"/>
</dbReference>
<organism evidence="8 9">
    <name type="scientific">Hoyosella altamirensis</name>
    <dbReference type="NCBI Taxonomy" id="616997"/>
    <lineage>
        <taxon>Bacteria</taxon>
        <taxon>Bacillati</taxon>
        <taxon>Actinomycetota</taxon>
        <taxon>Actinomycetes</taxon>
        <taxon>Mycobacteriales</taxon>
        <taxon>Hoyosellaceae</taxon>
        <taxon>Hoyosella</taxon>
    </lineage>
</organism>
<evidence type="ECO:0000256" key="2">
    <source>
        <dbReference type="ARBA" id="ARBA00023015"/>
    </source>
</evidence>
<proteinExistence type="inferred from homology"/>
<evidence type="ECO:0000256" key="3">
    <source>
        <dbReference type="ARBA" id="ARBA00023082"/>
    </source>
</evidence>
<keyword evidence="3" id="KW-0731">Sigma factor</keyword>
<accession>A0A839RJD6</accession>
<reference evidence="8 9" key="1">
    <citation type="submission" date="2020-08" db="EMBL/GenBank/DDBJ databases">
        <title>Sequencing the genomes of 1000 actinobacteria strains.</title>
        <authorList>
            <person name="Klenk H.-P."/>
        </authorList>
    </citation>
    <scope>NUCLEOTIDE SEQUENCE [LARGE SCALE GENOMIC DNA]</scope>
    <source>
        <strain evidence="8 9">DSM 45258</strain>
    </source>
</reference>
<evidence type="ECO:0000259" key="7">
    <source>
        <dbReference type="Pfam" id="PF04545"/>
    </source>
</evidence>
<dbReference type="CDD" id="cd06171">
    <property type="entry name" value="Sigma70_r4"/>
    <property type="match status" value="1"/>
</dbReference>
<sequence length="167" mass="18651">MGHNSTSFAGVYREHVTPIWRYVRTRVPSDSDAEDVTSEVFAAAIRSWGDFDPQRGAVGAWLTGIARHAVADWWRKRVREVPSDGFGQQGASAEGPEGEVVRRDSADDLRRVLWILTEREREAVALRFGTELTSEEIGAHLGISATAARMLVYRAIGKLREVITDER</sequence>
<keyword evidence="9" id="KW-1185">Reference proteome</keyword>
<dbReference type="SUPFAM" id="SSF88659">
    <property type="entry name" value="Sigma3 and sigma4 domains of RNA polymerase sigma factors"/>
    <property type="match status" value="1"/>
</dbReference>
<dbReference type="GO" id="GO:0016987">
    <property type="term" value="F:sigma factor activity"/>
    <property type="evidence" value="ECO:0007669"/>
    <property type="project" value="UniProtKB-KW"/>
</dbReference>
<dbReference type="Gene3D" id="1.10.1740.10">
    <property type="match status" value="1"/>
</dbReference>
<evidence type="ECO:0000256" key="4">
    <source>
        <dbReference type="ARBA" id="ARBA00023125"/>
    </source>
</evidence>
<dbReference type="OrthoDB" id="5243336at2"/>
<dbReference type="PANTHER" id="PTHR43133:SF8">
    <property type="entry name" value="RNA POLYMERASE SIGMA FACTOR HI_1459-RELATED"/>
    <property type="match status" value="1"/>
</dbReference>
<keyword evidence="2" id="KW-0805">Transcription regulation</keyword>
<feature type="domain" description="RNA polymerase sigma-70 region 2" evidence="6">
    <location>
        <begin position="12"/>
        <end position="79"/>
    </location>
</feature>
<dbReference type="NCBIfam" id="TIGR02937">
    <property type="entry name" value="sigma70-ECF"/>
    <property type="match status" value="1"/>
</dbReference>
<dbReference type="RefSeq" id="WP_064440820.1">
    <property type="nucleotide sequence ID" value="NZ_BDDI01000010.1"/>
</dbReference>
<dbReference type="PANTHER" id="PTHR43133">
    <property type="entry name" value="RNA POLYMERASE ECF-TYPE SIGMA FACTO"/>
    <property type="match status" value="1"/>
</dbReference>
<dbReference type="AlphaFoldDB" id="A0A839RJD6"/>
<dbReference type="PRINTS" id="PR00046">
    <property type="entry name" value="SIGMA70FCT"/>
</dbReference>
<gene>
    <name evidence="8" type="ORF">FHU29_001219</name>
</gene>
<keyword evidence="4" id="KW-0238">DNA-binding</keyword>
<dbReference type="InterPro" id="IPR036388">
    <property type="entry name" value="WH-like_DNA-bd_sf"/>
</dbReference>
<dbReference type="InterPro" id="IPR000943">
    <property type="entry name" value="RNA_pol_sigma70"/>
</dbReference>
<dbReference type="InterPro" id="IPR013324">
    <property type="entry name" value="RNA_pol_sigma_r3/r4-like"/>
</dbReference>
<evidence type="ECO:0000259" key="6">
    <source>
        <dbReference type="Pfam" id="PF04542"/>
    </source>
</evidence>
<dbReference type="InterPro" id="IPR007627">
    <property type="entry name" value="RNA_pol_sigma70_r2"/>
</dbReference>
<keyword evidence="5" id="KW-0804">Transcription</keyword>
<protein>
    <submittedName>
        <fullName evidence="8">RNA polymerase sigma-70 factor (ECF subfamily)</fullName>
    </submittedName>
</protein>
<dbReference type="InterPro" id="IPR014284">
    <property type="entry name" value="RNA_pol_sigma-70_dom"/>
</dbReference>
<dbReference type="GO" id="GO:0003677">
    <property type="term" value="F:DNA binding"/>
    <property type="evidence" value="ECO:0007669"/>
    <property type="project" value="UniProtKB-KW"/>
</dbReference>
<dbReference type="InterPro" id="IPR007630">
    <property type="entry name" value="RNA_pol_sigma70_r4"/>
</dbReference>
<name>A0A839RJD6_9ACTN</name>
<dbReference type="EMBL" id="JACHWS010000001">
    <property type="protein sequence ID" value="MBB3036785.1"/>
    <property type="molecule type" value="Genomic_DNA"/>
</dbReference>
<dbReference type="Gene3D" id="1.10.10.10">
    <property type="entry name" value="Winged helix-like DNA-binding domain superfamily/Winged helix DNA-binding domain"/>
    <property type="match status" value="1"/>
</dbReference>
<dbReference type="GO" id="GO:0006352">
    <property type="term" value="P:DNA-templated transcription initiation"/>
    <property type="evidence" value="ECO:0007669"/>
    <property type="project" value="InterPro"/>
</dbReference>
<dbReference type="Pfam" id="PF04542">
    <property type="entry name" value="Sigma70_r2"/>
    <property type="match status" value="1"/>
</dbReference>
<dbReference type="SUPFAM" id="SSF88946">
    <property type="entry name" value="Sigma2 domain of RNA polymerase sigma factors"/>
    <property type="match status" value="1"/>
</dbReference>
<evidence type="ECO:0000313" key="8">
    <source>
        <dbReference type="EMBL" id="MBB3036785.1"/>
    </source>
</evidence>
<comment type="caution">
    <text evidence="8">The sequence shown here is derived from an EMBL/GenBank/DDBJ whole genome shotgun (WGS) entry which is preliminary data.</text>
</comment>
<evidence type="ECO:0000313" key="9">
    <source>
        <dbReference type="Proteomes" id="UP000567922"/>
    </source>
</evidence>
<evidence type="ECO:0000256" key="1">
    <source>
        <dbReference type="ARBA" id="ARBA00010641"/>
    </source>
</evidence>
<evidence type="ECO:0000256" key="5">
    <source>
        <dbReference type="ARBA" id="ARBA00023163"/>
    </source>
</evidence>
<comment type="similarity">
    <text evidence="1">Belongs to the sigma-70 factor family. ECF subfamily.</text>
</comment>
<feature type="domain" description="RNA polymerase sigma-70 region 4" evidence="7">
    <location>
        <begin position="115"/>
        <end position="161"/>
    </location>
</feature>
<dbReference type="Proteomes" id="UP000567922">
    <property type="component" value="Unassembled WGS sequence"/>
</dbReference>
<dbReference type="InterPro" id="IPR039425">
    <property type="entry name" value="RNA_pol_sigma-70-like"/>
</dbReference>